<dbReference type="EMBL" id="JAEHFX010000003">
    <property type="protein sequence ID" value="MBK0403011.1"/>
    <property type="molecule type" value="Genomic_DNA"/>
</dbReference>
<evidence type="ECO:0000313" key="2">
    <source>
        <dbReference type="Proteomes" id="UP000644147"/>
    </source>
</evidence>
<comment type="caution">
    <text evidence="1">The sequence shown here is derived from an EMBL/GenBank/DDBJ whole genome shotgun (WGS) entry which is preliminary data.</text>
</comment>
<sequence>MAKLSSIWGDPHIIDHSTGLLVSGFSGTGAGQYISIIFDSMEFSMRKNNSRLHQEWMFTINIPIKINDLNPKIHFINHLRSFIVKNKDCSVKITFDVAGQKTQFEIGYGTDYNDHKLIDFQLDLTSTISDYNCTLWVSIRRNSIEDEVLIQIDSLDIGAQV</sequence>
<evidence type="ECO:0000313" key="1">
    <source>
        <dbReference type="EMBL" id="MBK0403011.1"/>
    </source>
</evidence>
<accession>A0ABS1C1G7</accession>
<dbReference type="RefSeq" id="WP_200505755.1">
    <property type="nucleotide sequence ID" value="NZ_JAEHFX010000003.1"/>
</dbReference>
<name>A0ABS1C1G7_9BACT</name>
<protein>
    <recommendedName>
        <fullName evidence="3">Immunity protein 50</fullName>
    </recommendedName>
</protein>
<reference evidence="1 2" key="1">
    <citation type="submission" date="2020-12" db="EMBL/GenBank/DDBJ databases">
        <title>Bacterial novel species Adhaeribacter sp. BT258 isolated from soil.</title>
        <authorList>
            <person name="Jung H.-Y."/>
        </authorList>
    </citation>
    <scope>NUCLEOTIDE SEQUENCE [LARGE SCALE GENOMIC DNA]</scope>
    <source>
        <strain evidence="1 2">BT258</strain>
    </source>
</reference>
<dbReference type="Proteomes" id="UP000644147">
    <property type="component" value="Unassembled WGS sequence"/>
</dbReference>
<keyword evidence="2" id="KW-1185">Reference proteome</keyword>
<organism evidence="1 2">
    <name type="scientific">Adhaeribacter terrigena</name>
    <dbReference type="NCBI Taxonomy" id="2793070"/>
    <lineage>
        <taxon>Bacteria</taxon>
        <taxon>Pseudomonadati</taxon>
        <taxon>Bacteroidota</taxon>
        <taxon>Cytophagia</taxon>
        <taxon>Cytophagales</taxon>
        <taxon>Hymenobacteraceae</taxon>
        <taxon>Adhaeribacter</taxon>
    </lineage>
</organism>
<evidence type="ECO:0008006" key="3">
    <source>
        <dbReference type="Google" id="ProtNLM"/>
    </source>
</evidence>
<proteinExistence type="predicted"/>
<gene>
    <name evidence="1" type="ORF">I5M27_08430</name>
</gene>